<dbReference type="RefSeq" id="WP_160897801.1">
    <property type="nucleotide sequence ID" value="NZ_WMEX01000001.1"/>
</dbReference>
<keyword evidence="1" id="KW-0732">Signal</keyword>
<evidence type="ECO:0000313" key="3">
    <source>
        <dbReference type="Proteomes" id="UP000460751"/>
    </source>
</evidence>
<feature type="signal peptide" evidence="1">
    <location>
        <begin position="1"/>
        <end position="19"/>
    </location>
</feature>
<protein>
    <recommendedName>
        <fullName evidence="4">Outer membrane protein beta-barrel domain-containing protein</fullName>
    </recommendedName>
</protein>
<feature type="chain" id="PRO_5040721234" description="Outer membrane protein beta-barrel domain-containing protein" evidence="1">
    <location>
        <begin position="20"/>
        <end position="198"/>
    </location>
</feature>
<evidence type="ECO:0000313" key="2">
    <source>
        <dbReference type="EMBL" id="MYL25317.1"/>
    </source>
</evidence>
<proteinExistence type="predicted"/>
<gene>
    <name evidence="2" type="ORF">GLW01_00765</name>
</gene>
<dbReference type="AlphaFoldDB" id="A0A9X5B4Q0"/>
<sequence length="198" mass="21679">MSSRFFVALLAVLAMPVWAQGPSFSYAEAGLALYPNFESEPLLGAQVRGSQALNTQWFMFGGLKALTGDIDVTALHGGGGYRYSVDHRTDVWGGLTLEYQDIEVERCRSVMRPGSNFVRSCTSVSSDDTAPGLRGGIRRQLHRDLEIGASARYITGDLDYLGFTGTARYRWQPNVSVLAEADYYDGNFGVIGGLSLRF</sequence>
<accession>A0A9X5B4Q0</accession>
<comment type="caution">
    <text evidence="2">The sequence shown here is derived from an EMBL/GenBank/DDBJ whole genome shotgun (WGS) entry which is preliminary data.</text>
</comment>
<dbReference type="SUPFAM" id="SSF56925">
    <property type="entry name" value="OMPA-like"/>
    <property type="match status" value="1"/>
</dbReference>
<dbReference type="EMBL" id="WMEX01000001">
    <property type="protein sequence ID" value="MYL25317.1"/>
    <property type="molecule type" value="Genomic_DNA"/>
</dbReference>
<dbReference type="InterPro" id="IPR011250">
    <property type="entry name" value="OMP/PagP_B-barrel"/>
</dbReference>
<name>A0A9X5B4Q0_9GAMM</name>
<evidence type="ECO:0008006" key="4">
    <source>
        <dbReference type="Google" id="ProtNLM"/>
    </source>
</evidence>
<organism evidence="2 3">
    <name type="scientific">Vreelandella halophila</name>
    <dbReference type="NCBI Taxonomy" id="86177"/>
    <lineage>
        <taxon>Bacteria</taxon>
        <taxon>Pseudomonadati</taxon>
        <taxon>Pseudomonadota</taxon>
        <taxon>Gammaproteobacteria</taxon>
        <taxon>Oceanospirillales</taxon>
        <taxon>Halomonadaceae</taxon>
        <taxon>Vreelandella</taxon>
    </lineage>
</organism>
<keyword evidence="3" id="KW-1185">Reference proteome</keyword>
<dbReference type="OrthoDB" id="6364600at2"/>
<evidence type="ECO:0000256" key="1">
    <source>
        <dbReference type="SAM" id="SignalP"/>
    </source>
</evidence>
<reference evidence="2 3" key="1">
    <citation type="submission" date="2019-11" db="EMBL/GenBank/DDBJ databases">
        <title>Genome sequences of 17 halophilic strains isolated from different environments.</title>
        <authorList>
            <person name="Furrow R.E."/>
        </authorList>
    </citation>
    <scope>NUCLEOTIDE SEQUENCE [LARGE SCALE GENOMIC DNA]</scope>
    <source>
        <strain evidence="2 3">22507_15_FS</strain>
    </source>
</reference>
<dbReference type="Proteomes" id="UP000460751">
    <property type="component" value="Unassembled WGS sequence"/>
</dbReference>